<dbReference type="EMBL" id="JAZHXJ010001619">
    <property type="protein sequence ID" value="KAL1844570.1"/>
    <property type="molecule type" value="Genomic_DNA"/>
</dbReference>
<proteinExistence type="predicted"/>
<reference evidence="1 2" key="1">
    <citation type="journal article" date="2024" name="Commun. Biol.">
        <title>Comparative genomic analysis of thermophilic fungi reveals convergent evolutionary adaptations and gene losses.</title>
        <authorList>
            <person name="Steindorff A.S."/>
            <person name="Aguilar-Pontes M.V."/>
            <person name="Robinson A.J."/>
            <person name="Andreopoulos B."/>
            <person name="LaButti K."/>
            <person name="Kuo A."/>
            <person name="Mondo S."/>
            <person name="Riley R."/>
            <person name="Otillar R."/>
            <person name="Haridas S."/>
            <person name="Lipzen A."/>
            <person name="Grimwood J."/>
            <person name="Schmutz J."/>
            <person name="Clum A."/>
            <person name="Reid I.D."/>
            <person name="Moisan M.C."/>
            <person name="Butler G."/>
            <person name="Nguyen T.T.M."/>
            <person name="Dewar K."/>
            <person name="Conant G."/>
            <person name="Drula E."/>
            <person name="Henrissat B."/>
            <person name="Hansel C."/>
            <person name="Singer S."/>
            <person name="Hutchinson M.I."/>
            <person name="de Vries R.P."/>
            <person name="Natvig D.O."/>
            <person name="Powell A.J."/>
            <person name="Tsang A."/>
            <person name="Grigoriev I.V."/>
        </authorList>
    </citation>
    <scope>NUCLEOTIDE SEQUENCE [LARGE SCALE GENOMIC DNA]</scope>
    <source>
        <strain evidence="1 2">ATCC 24622</strain>
    </source>
</reference>
<protein>
    <submittedName>
        <fullName evidence="1">Uncharacterized protein</fullName>
    </submittedName>
</protein>
<accession>A0ABR3VSC4</accession>
<dbReference type="Proteomes" id="UP001586593">
    <property type="component" value="Unassembled WGS sequence"/>
</dbReference>
<gene>
    <name evidence="1" type="ORF">VTK73DRAFT_2292</name>
</gene>
<keyword evidence="2" id="KW-1185">Reference proteome</keyword>
<name>A0ABR3VSC4_9PEZI</name>
<evidence type="ECO:0000313" key="2">
    <source>
        <dbReference type="Proteomes" id="UP001586593"/>
    </source>
</evidence>
<evidence type="ECO:0000313" key="1">
    <source>
        <dbReference type="EMBL" id="KAL1844570.1"/>
    </source>
</evidence>
<sequence length="176" mass="20016">MGRYLSDKLPSAFPRQSLASLATWLTPRPLIAMEDFWSPLGARRASASCLPGETERTHFHTNVIVSTRSVYPTIADGRRRRRAAHARLPRRGRRLQPAKTGAHGLHPMQESQAEVRRAAARVLQLPPCRRRVRQGRHCHSASAHRVSLHSLSLASLDSRRRLCLREIPMWRLTMLV</sequence>
<comment type="caution">
    <text evidence="1">The sequence shown here is derived from an EMBL/GenBank/DDBJ whole genome shotgun (WGS) entry which is preliminary data.</text>
</comment>
<organism evidence="1 2">
    <name type="scientific">Phialemonium thermophilum</name>
    <dbReference type="NCBI Taxonomy" id="223376"/>
    <lineage>
        <taxon>Eukaryota</taxon>
        <taxon>Fungi</taxon>
        <taxon>Dikarya</taxon>
        <taxon>Ascomycota</taxon>
        <taxon>Pezizomycotina</taxon>
        <taxon>Sordariomycetes</taxon>
        <taxon>Sordariomycetidae</taxon>
        <taxon>Cephalothecales</taxon>
        <taxon>Cephalothecaceae</taxon>
        <taxon>Phialemonium</taxon>
    </lineage>
</organism>